<proteinExistence type="inferred from homology"/>
<dbReference type="GO" id="GO:0140359">
    <property type="term" value="F:ABC-type transporter activity"/>
    <property type="evidence" value="ECO:0007669"/>
    <property type="project" value="InterPro"/>
</dbReference>
<dbReference type="InterPro" id="IPR017871">
    <property type="entry name" value="ABC_transporter-like_CS"/>
</dbReference>
<evidence type="ECO:0000313" key="11">
    <source>
        <dbReference type="Proteomes" id="UP000515158"/>
    </source>
</evidence>
<feature type="transmembrane region" description="Helical" evidence="9">
    <location>
        <begin position="524"/>
        <end position="542"/>
    </location>
</feature>
<evidence type="ECO:0000256" key="6">
    <source>
        <dbReference type="ARBA" id="ARBA00022840"/>
    </source>
</evidence>
<dbReference type="InterPro" id="IPR003439">
    <property type="entry name" value="ABC_transporter-like_ATP-bd"/>
</dbReference>
<accession>A0A6P8YS42</accession>
<dbReference type="OrthoDB" id="66620at2759"/>
<dbReference type="GeneID" id="117646174"/>
<feature type="transmembrane region" description="Helical" evidence="9">
    <location>
        <begin position="414"/>
        <end position="435"/>
    </location>
</feature>
<keyword evidence="8 9" id="KW-0472">Membrane</keyword>
<dbReference type="AlphaFoldDB" id="A0A6P8YS42"/>
<dbReference type="PROSITE" id="PS00211">
    <property type="entry name" value="ABC_TRANSPORTER_1"/>
    <property type="match status" value="1"/>
</dbReference>
<evidence type="ECO:0000256" key="4">
    <source>
        <dbReference type="ARBA" id="ARBA00022692"/>
    </source>
</evidence>
<feature type="transmembrane region" description="Helical" evidence="9">
    <location>
        <begin position="493"/>
        <end position="518"/>
    </location>
</feature>
<evidence type="ECO:0000256" key="5">
    <source>
        <dbReference type="ARBA" id="ARBA00022741"/>
    </source>
</evidence>
<dbReference type="FunFam" id="3.40.50.300:FF:001077">
    <property type="entry name" value="Uncharacterized protein, isoform A"/>
    <property type="match status" value="1"/>
</dbReference>
<dbReference type="RefSeq" id="XP_034242848.1">
    <property type="nucleotide sequence ID" value="XM_034386957.1"/>
</dbReference>
<keyword evidence="7 9" id="KW-1133">Transmembrane helix</keyword>
<evidence type="ECO:0000256" key="1">
    <source>
        <dbReference type="ARBA" id="ARBA00004141"/>
    </source>
</evidence>
<feature type="transmembrane region" description="Helical" evidence="9">
    <location>
        <begin position="455"/>
        <end position="481"/>
    </location>
</feature>
<dbReference type="GO" id="GO:0005886">
    <property type="term" value="C:plasma membrane"/>
    <property type="evidence" value="ECO:0007669"/>
    <property type="project" value="TreeGrafter"/>
</dbReference>
<dbReference type="PANTHER" id="PTHR48041:SF105">
    <property type="entry name" value="FI02074P"/>
    <property type="match status" value="1"/>
</dbReference>
<dbReference type="InterPro" id="IPR013525">
    <property type="entry name" value="ABC2_TM"/>
</dbReference>
<sequence length="652" mass="72528">MDTVRLASSQQVQVVPAAASRASPVDDAPPNAKKCTISNLVKRPPVNIEFHDLKFTTHTSTGEPRNILNSISGRFLSGELSCIIGPSGAGKTTLMNVLIGYLNSGLTGTIQTNGLPRNLRLFHKLSCYIMQDDLLQPRITALEAMTVAAELKLGTEVSKRQKQLAVDEIMETLGLTPCRNTRTERLSGGQRKRLAVALELVNNPPVIFLDEPTTGLDIVAMKHLVEVLQLLARGGRTVVATIHQPSASLFQQFDHVYVLCGGNCVYQGAAHQLVPFLESSDMNCPKHYNPADFVLECLTPDNVKTMTANISNGKLCKTSSEPAKHVSSYRQGGSSNSLMDAHHAHAAALTETEFATTFWTQLMVLSRRMFVQSWRNKIGLAIQMMHAITSAVFLGGIFLNVGDNVTRPFENFKFCIGVLVYFMFTHFMVPILLYPSDLLIMKREFFNRWYGLKSYYIALTVSTLPYQWLCGVVFATICYLLSGQPMVWSRYAWFLGTSLVTGMCSEGYGLVLGTLFSVTNGSTMGTFSLAPMLVLAVYGMGYGKEVEPVYAYLMQLSYLRFGLVGIALSLYSNDRPPMHCDENKVPYCHYSNPKLLLRDLGMEGLSNHVQILNLLVYLVLFRATAYLALRYRLTVGLSDRLRNYVRKILRHK</sequence>
<comment type="subcellular location">
    <subcellularLocation>
        <location evidence="1">Membrane</location>
        <topology evidence="1">Multi-pass membrane protein</topology>
    </subcellularLocation>
</comment>
<keyword evidence="3" id="KW-0813">Transport</keyword>
<reference evidence="12" key="1">
    <citation type="submission" date="2025-08" db="UniProtKB">
        <authorList>
            <consortium name="RefSeq"/>
        </authorList>
    </citation>
    <scope>IDENTIFICATION</scope>
    <source>
        <tissue evidence="12">Total insect</tissue>
    </source>
</reference>
<feature type="transmembrane region" description="Helical" evidence="9">
    <location>
        <begin position="611"/>
        <end position="629"/>
    </location>
</feature>
<evidence type="ECO:0000256" key="3">
    <source>
        <dbReference type="ARBA" id="ARBA00022448"/>
    </source>
</evidence>
<feature type="transmembrane region" description="Helical" evidence="9">
    <location>
        <begin position="549"/>
        <end position="571"/>
    </location>
</feature>
<comment type="similarity">
    <text evidence="2">Belongs to the ABC transporter superfamily. ABCG family. Eye pigment precursor importer (TC 3.A.1.204) subfamily.</text>
</comment>
<keyword evidence="5" id="KW-0547">Nucleotide-binding</keyword>
<organism evidence="12">
    <name type="scientific">Thrips palmi</name>
    <name type="common">Melon thrips</name>
    <dbReference type="NCBI Taxonomy" id="161013"/>
    <lineage>
        <taxon>Eukaryota</taxon>
        <taxon>Metazoa</taxon>
        <taxon>Ecdysozoa</taxon>
        <taxon>Arthropoda</taxon>
        <taxon>Hexapoda</taxon>
        <taxon>Insecta</taxon>
        <taxon>Pterygota</taxon>
        <taxon>Neoptera</taxon>
        <taxon>Paraneoptera</taxon>
        <taxon>Thysanoptera</taxon>
        <taxon>Terebrantia</taxon>
        <taxon>Thripoidea</taxon>
        <taxon>Thripidae</taxon>
        <taxon>Thrips</taxon>
    </lineage>
</organism>
<dbReference type="GO" id="GO:0005524">
    <property type="term" value="F:ATP binding"/>
    <property type="evidence" value="ECO:0007669"/>
    <property type="project" value="UniProtKB-KW"/>
</dbReference>
<dbReference type="SMART" id="SM00382">
    <property type="entry name" value="AAA"/>
    <property type="match status" value="1"/>
</dbReference>
<evidence type="ECO:0000313" key="12">
    <source>
        <dbReference type="RefSeq" id="XP_034242848.1"/>
    </source>
</evidence>
<feature type="domain" description="ABC transporter" evidence="10">
    <location>
        <begin position="48"/>
        <end position="286"/>
    </location>
</feature>
<dbReference type="PROSITE" id="PS50893">
    <property type="entry name" value="ABC_TRANSPORTER_2"/>
    <property type="match status" value="1"/>
</dbReference>
<protein>
    <submittedName>
        <fullName evidence="12">ATP-binding cassette sub-family G member 4-like</fullName>
    </submittedName>
</protein>
<name>A0A6P8YS42_THRPL</name>
<dbReference type="PANTHER" id="PTHR48041">
    <property type="entry name" value="ABC TRANSPORTER G FAMILY MEMBER 28"/>
    <property type="match status" value="1"/>
</dbReference>
<feature type="transmembrane region" description="Helical" evidence="9">
    <location>
        <begin position="378"/>
        <end position="402"/>
    </location>
</feature>
<dbReference type="Pfam" id="PF00005">
    <property type="entry name" value="ABC_tran"/>
    <property type="match status" value="1"/>
</dbReference>
<dbReference type="InterPro" id="IPR050352">
    <property type="entry name" value="ABCG_transporters"/>
</dbReference>
<dbReference type="InterPro" id="IPR027417">
    <property type="entry name" value="P-loop_NTPase"/>
</dbReference>
<dbReference type="GO" id="GO:0016887">
    <property type="term" value="F:ATP hydrolysis activity"/>
    <property type="evidence" value="ECO:0007669"/>
    <property type="project" value="InterPro"/>
</dbReference>
<evidence type="ECO:0000256" key="9">
    <source>
        <dbReference type="SAM" id="Phobius"/>
    </source>
</evidence>
<evidence type="ECO:0000256" key="8">
    <source>
        <dbReference type="ARBA" id="ARBA00023136"/>
    </source>
</evidence>
<keyword evidence="11" id="KW-1185">Reference proteome</keyword>
<dbReference type="SUPFAM" id="SSF52540">
    <property type="entry name" value="P-loop containing nucleoside triphosphate hydrolases"/>
    <property type="match status" value="1"/>
</dbReference>
<dbReference type="Proteomes" id="UP000515158">
    <property type="component" value="Unplaced"/>
</dbReference>
<dbReference type="Gene3D" id="3.40.50.300">
    <property type="entry name" value="P-loop containing nucleotide triphosphate hydrolases"/>
    <property type="match status" value="1"/>
</dbReference>
<keyword evidence="6" id="KW-0067">ATP-binding</keyword>
<dbReference type="InParanoid" id="A0A6P8YS42"/>
<evidence type="ECO:0000256" key="7">
    <source>
        <dbReference type="ARBA" id="ARBA00022989"/>
    </source>
</evidence>
<dbReference type="InterPro" id="IPR003593">
    <property type="entry name" value="AAA+_ATPase"/>
</dbReference>
<dbReference type="Pfam" id="PF19055">
    <property type="entry name" value="ABC2_membrane_7"/>
    <property type="match status" value="1"/>
</dbReference>
<dbReference type="Pfam" id="PF01061">
    <property type="entry name" value="ABC2_membrane"/>
    <property type="match status" value="1"/>
</dbReference>
<evidence type="ECO:0000256" key="2">
    <source>
        <dbReference type="ARBA" id="ARBA00005814"/>
    </source>
</evidence>
<dbReference type="KEGG" id="tpal:117646174"/>
<evidence type="ECO:0000259" key="10">
    <source>
        <dbReference type="PROSITE" id="PS50893"/>
    </source>
</evidence>
<dbReference type="InterPro" id="IPR043926">
    <property type="entry name" value="ABCG_dom"/>
</dbReference>
<keyword evidence="4 9" id="KW-0812">Transmembrane</keyword>
<gene>
    <name evidence="12" type="primary">LOC117646174</name>
</gene>